<comment type="caution">
    <text evidence="4">The sequence shown here is derived from an EMBL/GenBank/DDBJ whole genome shotgun (WGS) entry which is preliminary data.</text>
</comment>
<accession>A0ABY2TKB0</accession>
<name>A0ABY2TKB0_9BACT</name>
<evidence type="ECO:0000256" key="2">
    <source>
        <dbReference type="ARBA" id="ARBA00022679"/>
    </source>
</evidence>
<dbReference type="CDD" id="cd00761">
    <property type="entry name" value="Glyco_tranf_GTA_type"/>
    <property type="match status" value="1"/>
</dbReference>
<proteinExistence type="predicted"/>
<gene>
    <name evidence="4" type="ORF">CQA75_02460</name>
</gene>
<evidence type="ECO:0000313" key="5">
    <source>
        <dbReference type="Proteomes" id="UP000309584"/>
    </source>
</evidence>
<dbReference type="RefSeq" id="WP_137623471.1">
    <property type="nucleotide sequence ID" value="NZ_NXLY01000003.1"/>
</dbReference>
<keyword evidence="5" id="KW-1185">Reference proteome</keyword>
<reference evidence="4 5" key="1">
    <citation type="submission" date="2018-05" db="EMBL/GenBank/DDBJ databases">
        <title>Novel Campyloabacter and Helicobacter Species and Strains.</title>
        <authorList>
            <person name="Mannion A.J."/>
            <person name="Shen Z."/>
            <person name="Fox J.G."/>
        </authorList>
    </citation>
    <scope>NUCLEOTIDE SEQUENCE [LARGE SCALE GENOMIC DNA]</scope>
    <source>
        <strain evidence="5">MIT10-5678</strain>
    </source>
</reference>
<dbReference type="Proteomes" id="UP000309584">
    <property type="component" value="Unassembled WGS sequence"/>
</dbReference>
<dbReference type="PANTHER" id="PTHR22916">
    <property type="entry name" value="GLYCOSYLTRANSFERASE"/>
    <property type="match status" value="1"/>
</dbReference>
<sequence length="407" mass="48363">MNNPLISIIIPIYNVAPYLKECIESVIHQTYKNLDIILVDDGSNDESLEIALEYLQKDERIFLISKENGGQSSARNVGIEFIKGTKLRLFFEDNKEEDIISFEKTHTFEKTTKIIKKEDIKSNFKQIQKRYIKTNLENINEFIIQELPNSIIHFLDSDDYFLNDCIELCVENMIRKNLDICAHNLCRFIQNSKTIDYNHNFEIPNQIKSNQYNYALDSIVDINKYSFVFTWQGLFKTTMLNKYNLRFTHGIYNEDNDFGIILFGLSNNILFLHNVLMVYRVRDGSSSSKNIRDIPKYLKNISDSFDNYKTLKEYYHYYCVLISGIIINDFYQNYFKKNKPKYNIFFENSLIWHCNLFKVDLKIDPLNTVSILKNVKLKKKLLFKHAILYFLRHPKKIKNIKNLKYLF</sequence>
<feature type="domain" description="Glycosyltransferase 2-like" evidence="3">
    <location>
        <begin position="7"/>
        <end position="84"/>
    </location>
</feature>
<organism evidence="4 5">
    <name type="scientific">Campylobacter taeniopygiae</name>
    <dbReference type="NCBI Taxonomy" id="2510188"/>
    <lineage>
        <taxon>Bacteria</taxon>
        <taxon>Pseudomonadati</taxon>
        <taxon>Campylobacterota</taxon>
        <taxon>Epsilonproteobacteria</taxon>
        <taxon>Campylobacterales</taxon>
        <taxon>Campylobacteraceae</taxon>
        <taxon>Campylobacter</taxon>
    </lineage>
</organism>
<keyword evidence="1" id="KW-0328">Glycosyltransferase</keyword>
<evidence type="ECO:0000259" key="3">
    <source>
        <dbReference type="Pfam" id="PF00535"/>
    </source>
</evidence>
<dbReference type="GO" id="GO:0016740">
    <property type="term" value="F:transferase activity"/>
    <property type="evidence" value="ECO:0007669"/>
    <property type="project" value="UniProtKB-KW"/>
</dbReference>
<dbReference type="SUPFAM" id="SSF53448">
    <property type="entry name" value="Nucleotide-diphospho-sugar transferases"/>
    <property type="match status" value="1"/>
</dbReference>
<dbReference type="PANTHER" id="PTHR22916:SF51">
    <property type="entry name" value="GLYCOSYLTRANSFERASE EPSH-RELATED"/>
    <property type="match status" value="1"/>
</dbReference>
<evidence type="ECO:0000313" key="4">
    <source>
        <dbReference type="EMBL" id="TKX34503.1"/>
    </source>
</evidence>
<dbReference type="EMBL" id="NXLY01000003">
    <property type="protein sequence ID" value="TKX34503.1"/>
    <property type="molecule type" value="Genomic_DNA"/>
</dbReference>
<dbReference type="InterPro" id="IPR001173">
    <property type="entry name" value="Glyco_trans_2-like"/>
</dbReference>
<dbReference type="Pfam" id="PF00535">
    <property type="entry name" value="Glycos_transf_2"/>
    <property type="match status" value="1"/>
</dbReference>
<dbReference type="Gene3D" id="3.90.550.10">
    <property type="entry name" value="Spore Coat Polysaccharide Biosynthesis Protein SpsA, Chain A"/>
    <property type="match status" value="2"/>
</dbReference>
<evidence type="ECO:0000256" key="1">
    <source>
        <dbReference type="ARBA" id="ARBA00022676"/>
    </source>
</evidence>
<keyword evidence="2 4" id="KW-0808">Transferase</keyword>
<protein>
    <submittedName>
        <fullName evidence="4">Glycosyl transferase family A</fullName>
    </submittedName>
</protein>
<dbReference type="InterPro" id="IPR029044">
    <property type="entry name" value="Nucleotide-diphossugar_trans"/>
</dbReference>